<dbReference type="Proteomes" id="UP000712007">
    <property type="component" value="Unassembled WGS sequence"/>
</dbReference>
<evidence type="ECO:0000256" key="1">
    <source>
        <dbReference type="SAM" id="SignalP"/>
    </source>
</evidence>
<reference evidence="2" key="1">
    <citation type="submission" date="2020-10" db="EMBL/GenBank/DDBJ databases">
        <authorList>
            <person name="Gilroy R."/>
        </authorList>
    </citation>
    <scope>NUCLEOTIDE SEQUENCE</scope>
    <source>
        <strain evidence="2">3924</strain>
    </source>
</reference>
<evidence type="ECO:0000313" key="2">
    <source>
        <dbReference type="EMBL" id="MBO8439776.1"/>
    </source>
</evidence>
<evidence type="ECO:0000313" key="3">
    <source>
        <dbReference type="Proteomes" id="UP000712007"/>
    </source>
</evidence>
<comment type="caution">
    <text evidence="2">The sequence shown here is derived from an EMBL/GenBank/DDBJ whole genome shotgun (WGS) entry which is preliminary data.</text>
</comment>
<accession>A0A940DJV4</accession>
<dbReference type="AlphaFoldDB" id="A0A940DJV4"/>
<sequence>MKRFIFAMSLMLCIGLAANAQSRAIGGRLGHGIEFSYQHQLGSNMVNLQAGLPFLNGFGIEGVVTYDWIFPISSWQEKGTWNWYAGVGGGVGMWGFDHPVGFVGVAGRIGVEYNFWFPMQLSLDWSPVVGPSFGHDWVGFNTWGMSSFGLGIRYLF</sequence>
<feature type="signal peptide" evidence="1">
    <location>
        <begin position="1"/>
        <end position="20"/>
    </location>
</feature>
<proteinExistence type="predicted"/>
<feature type="chain" id="PRO_5036774376" description="Outer membrane protein beta-barrel domain-containing protein" evidence="1">
    <location>
        <begin position="21"/>
        <end position="156"/>
    </location>
</feature>
<name>A0A940DJV4_9BACT</name>
<gene>
    <name evidence="2" type="ORF">IAC51_03910</name>
</gene>
<keyword evidence="1" id="KW-0732">Signal</keyword>
<evidence type="ECO:0008006" key="4">
    <source>
        <dbReference type="Google" id="ProtNLM"/>
    </source>
</evidence>
<dbReference type="EMBL" id="JADIMV010000065">
    <property type="protein sequence ID" value="MBO8439776.1"/>
    <property type="molecule type" value="Genomic_DNA"/>
</dbReference>
<reference evidence="2" key="2">
    <citation type="journal article" date="2021" name="PeerJ">
        <title>Extensive microbial diversity within the chicken gut microbiome revealed by metagenomics and culture.</title>
        <authorList>
            <person name="Gilroy R."/>
            <person name="Ravi A."/>
            <person name="Getino M."/>
            <person name="Pursley I."/>
            <person name="Horton D.L."/>
            <person name="Alikhan N.F."/>
            <person name="Baker D."/>
            <person name="Gharbi K."/>
            <person name="Hall N."/>
            <person name="Watson M."/>
            <person name="Adriaenssens E.M."/>
            <person name="Foster-Nyarko E."/>
            <person name="Jarju S."/>
            <person name="Secka A."/>
            <person name="Antonio M."/>
            <person name="Oren A."/>
            <person name="Chaudhuri R.R."/>
            <person name="La Ragione R."/>
            <person name="Hildebrand F."/>
            <person name="Pallen M.J."/>
        </authorList>
    </citation>
    <scope>NUCLEOTIDE SEQUENCE</scope>
    <source>
        <strain evidence="2">3924</strain>
    </source>
</reference>
<protein>
    <recommendedName>
        <fullName evidence="4">Outer membrane protein beta-barrel domain-containing protein</fullName>
    </recommendedName>
</protein>
<organism evidence="2 3">
    <name type="scientific">Candidatus Aphodosoma intestinipullorum</name>
    <dbReference type="NCBI Taxonomy" id="2840674"/>
    <lineage>
        <taxon>Bacteria</taxon>
        <taxon>Pseudomonadati</taxon>
        <taxon>Bacteroidota</taxon>
        <taxon>Bacteroidia</taxon>
        <taxon>Bacteroidales</taxon>
        <taxon>Candidatus Aphodosoma</taxon>
    </lineage>
</organism>